<dbReference type="EMBL" id="BGZK01000113">
    <property type="protein sequence ID" value="GBP19918.1"/>
    <property type="molecule type" value="Genomic_DNA"/>
</dbReference>
<dbReference type="Proteomes" id="UP000299102">
    <property type="component" value="Unassembled WGS sequence"/>
</dbReference>
<feature type="compositionally biased region" description="Polar residues" evidence="1">
    <location>
        <begin position="1"/>
        <end position="14"/>
    </location>
</feature>
<sequence length="87" mass="9590">MCTVTDDTVTATEYTSDEENDNSMEELVKVMSRIKAEETAEDDVSERTCVIIKCEKAIECLMAGAESLLYTSINGEAHDTFATITNL</sequence>
<organism evidence="2 3">
    <name type="scientific">Eumeta variegata</name>
    <name type="common">Bagworm moth</name>
    <name type="synonym">Eumeta japonica</name>
    <dbReference type="NCBI Taxonomy" id="151549"/>
    <lineage>
        <taxon>Eukaryota</taxon>
        <taxon>Metazoa</taxon>
        <taxon>Ecdysozoa</taxon>
        <taxon>Arthropoda</taxon>
        <taxon>Hexapoda</taxon>
        <taxon>Insecta</taxon>
        <taxon>Pterygota</taxon>
        <taxon>Neoptera</taxon>
        <taxon>Endopterygota</taxon>
        <taxon>Lepidoptera</taxon>
        <taxon>Glossata</taxon>
        <taxon>Ditrysia</taxon>
        <taxon>Tineoidea</taxon>
        <taxon>Psychidae</taxon>
        <taxon>Oiketicinae</taxon>
        <taxon>Eumeta</taxon>
    </lineage>
</organism>
<evidence type="ECO:0000313" key="2">
    <source>
        <dbReference type="EMBL" id="GBP19918.1"/>
    </source>
</evidence>
<dbReference type="AlphaFoldDB" id="A0A4C1U117"/>
<feature type="region of interest" description="Disordered" evidence="1">
    <location>
        <begin position="1"/>
        <end position="22"/>
    </location>
</feature>
<accession>A0A4C1U117</accession>
<comment type="caution">
    <text evidence="2">The sequence shown here is derived from an EMBL/GenBank/DDBJ whole genome shotgun (WGS) entry which is preliminary data.</text>
</comment>
<gene>
    <name evidence="2" type="ORF">EVAR_11308_1</name>
</gene>
<evidence type="ECO:0000313" key="3">
    <source>
        <dbReference type="Proteomes" id="UP000299102"/>
    </source>
</evidence>
<evidence type="ECO:0000256" key="1">
    <source>
        <dbReference type="SAM" id="MobiDB-lite"/>
    </source>
</evidence>
<proteinExistence type="predicted"/>
<reference evidence="2 3" key="1">
    <citation type="journal article" date="2019" name="Commun. Biol.">
        <title>The bagworm genome reveals a unique fibroin gene that provides high tensile strength.</title>
        <authorList>
            <person name="Kono N."/>
            <person name="Nakamura H."/>
            <person name="Ohtoshi R."/>
            <person name="Tomita M."/>
            <person name="Numata K."/>
            <person name="Arakawa K."/>
        </authorList>
    </citation>
    <scope>NUCLEOTIDE SEQUENCE [LARGE SCALE GENOMIC DNA]</scope>
</reference>
<keyword evidence="3" id="KW-1185">Reference proteome</keyword>
<protein>
    <submittedName>
        <fullName evidence="2">Uncharacterized protein</fullName>
    </submittedName>
</protein>
<name>A0A4C1U117_EUMVA</name>